<dbReference type="PANTHER" id="PTHR22916:SF3">
    <property type="entry name" value="UDP-GLCNAC:BETAGAL BETA-1,3-N-ACETYLGLUCOSAMINYLTRANSFERASE-LIKE PROTEIN 1"/>
    <property type="match status" value="1"/>
</dbReference>
<dbReference type="AlphaFoldDB" id="A0A1C5HGR7"/>
<dbReference type="RefSeq" id="WP_088969988.1">
    <property type="nucleotide sequence ID" value="NZ_JBHLYF010000042.1"/>
</dbReference>
<dbReference type="InterPro" id="IPR001173">
    <property type="entry name" value="Glyco_trans_2-like"/>
</dbReference>
<dbReference type="GO" id="GO:0016758">
    <property type="term" value="F:hexosyltransferase activity"/>
    <property type="evidence" value="ECO:0007669"/>
    <property type="project" value="UniProtKB-ARBA"/>
</dbReference>
<evidence type="ECO:0000313" key="2">
    <source>
        <dbReference type="EMBL" id="SCG45164.1"/>
    </source>
</evidence>
<keyword evidence="3" id="KW-1185">Reference proteome</keyword>
<dbReference type="PANTHER" id="PTHR22916">
    <property type="entry name" value="GLYCOSYLTRANSFERASE"/>
    <property type="match status" value="1"/>
</dbReference>
<protein>
    <submittedName>
        <fullName evidence="2">Glycosyltransferase involved in cell wall bisynthesis</fullName>
    </submittedName>
</protein>
<evidence type="ECO:0000313" key="3">
    <source>
        <dbReference type="Proteomes" id="UP000198210"/>
    </source>
</evidence>
<organism evidence="2 3">
    <name type="scientific">Micromonospora siamensis</name>
    <dbReference type="NCBI Taxonomy" id="299152"/>
    <lineage>
        <taxon>Bacteria</taxon>
        <taxon>Bacillati</taxon>
        <taxon>Actinomycetota</taxon>
        <taxon>Actinomycetes</taxon>
        <taxon>Micromonosporales</taxon>
        <taxon>Micromonosporaceae</taxon>
        <taxon>Micromonospora</taxon>
    </lineage>
</organism>
<keyword evidence="2" id="KW-0808">Transferase</keyword>
<dbReference type="CDD" id="cd00761">
    <property type="entry name" value="Glyco_tranf_GTA_type"/>
    <property type="match status" value="1"/>
</dbReference>
<name>A0A1C5HGR7_9ACTN</name>
<dbReference type="InterPro" id="IPR029044">
    <property type="entry name" value="Nucleotide-diphossugar_trans"/>
</dbReference>
<evidence type="ECO:0000259" key="1">
    <source>
        <dbReference type="Pfam" id="PF00535"/>
    </source>
</evidence>
<dbReference type="Gene3D" id="3.90.550.10">
    <property type="entry name" value="Spore Coat Polysaccharide Biosynthesis Protein SpsA, Chain A"/>
    <property type="match status" value="1"/>
</dbReference>
<accession>A0A1C5HGR7</accession>
<reference evidence="2 3" key="1">
    <citation type="submission" date="2016-06" db="EMBL/GenBank/DDBJ databases">
        <authorList>
            <person name="Kjaerup R.B."/>
            <person name="Dalgaard T.S."/>
            <person name="Juul-Madsen H.R."/>
        </authorList>
    </citation>
    <scope>NUCLEOTIDE SEQUENCE [LARGE SCALE GENOMIC DNA]</scope>
    <source>
        <strain evidence="2 3">DSM 45097</strain>
    </source>
</reference>
<dbReference type="SUPFAM" id="SSF53448">
    <property type="entry name" value="Nucleotide-diphospho-sugar transferases"/>
    <property type="match status" value="1"/>
</dbReference>
<sequence length="342" mass="38445">MDPRPQPMISIIIPVFNVADFLPRCLDSVLADPAPDIEVIAVDDASPDASGAVLDERAATDGRLRVVHLSENAGLGGARNAGLDRARGEYVWFVDADDWLPEGSVDAVRRRLAAQRPDVLVVDHEEVFPDGRTVRGAYGEALREPTAPIGLADRPELLKLAQSACTKVVRRDFLRRIGLRFSPGWYEDCSYSHPLLMAARSIDLLDRVCYCYRQRADTGAITKTPSPRHFEVFDQYERLFTLVENAAPAYDRYRPILFRLMIDHYLVIVGNERRVPAPLRRAFFDRMVRDHRRWLPAQGYPVPGGLAGLKHRLVGRGDYSAYAALRAGYRAARRLRSVAPRT</sequence>
<feature type="domain" description="Glycosyltransferase 2-like" evidence="1">
    <location>
        <begin position="10"/>
        <end position="176"/>
    </location>
</feature>
<dbReference type="EMBL" id="LT607751">
    <property type="protein sequence ID" value="SCG45164.1"/>
    <property type="molecule type" value="Genomic_DNA"/>
</dbReference>
<dbReference type="Pfam" id="PF00535">
    <property type="entry name" value="Glycos_transf_2"/>
    <property type="match status" value="1"/>
</dbReference>
<dbReference type="Proteomes" id="UP000198210">
    <property type="component" value="Chromosome I"/>
</dbReference>
<proteinExistence type="predicted"/>
<gene>
    <name evidence="2" type="ORF">GA0074704_1697</name>
</gene>